<keyword evidence="3" id="KW-1185">Reference proteome</keyword>
<evidence type="ECO:0000313" key="2">
    <source>
        <dbReference type="EMBL" id="ORZ24207.1"/>
    </source>
</evidence>
<keyword evidence="1" id="KW-1133">Transmembrane helix</keyword>
<sequence>MWQNYYLGQHSERGLSPISICYNLVLLLLLVPSRYYFFTPESHWENTSMCEEPFGMNCFKTPPNHPLSDLDDHFYPYFPSFCLRIQTFIVTSIPHNRTPFPKL</sequence>
<comment type="caution">
    <text evidence="2">The sequence shown here is derived from an EMBL/GenBank/DDBJ whole genome shotgun (WGS) entry which is preliminary data.</text>
</comment>
<keyword evidence="1" id="KW-0812">Transmembrane</keyword>
<dbReference type="Proteomes" id="UP000193560">
    <property type="component" value="Unassembled WGS sequence"/>
</dbReference>
<proteinExistence type="predicted"/>
<organism evidence="2 3">
    <name type="scientific">Absidia repens</name>
    <dbReference type="NCBI Taxonomy" id="90262"/>
    <lineage>
        <taxon>Eukaryota</taxon>
        <taxon>Fungi</taxon>
        <taxon>Fungi incertae sedis</taxon>
        <taxon>Mucoromycota</taxon>
        <taxon>Mucoromycotina</taxon>
        <taxon>Mucoromycetes</taxon>
        <taxon>Mucorales</taxon>
        <taxon>Cunninghamellaceae</taxon>
        <taxon>Absidia</taxon>
    </lineage>
</organism>
<accession>A0A1X2IY27</accession>
<dbReference type="EMBL" id="MCGE01000002">
    <property type="protein sequence ID" value="ORZ24207.1"/>
    <property type="molecule type" value="Genomic_DNA"/>
</dbReference>
<dbReference type="AlphaFoldDB" id="A0A1X2IY27"/>
<evidence type="ECO:0000313" key="3">
    <source>
        <dbReference type="Proteomes" id="UP000193560"/>
    </source>
</evidence>
<name>A0A1X2IY27_9FUNG</name>
<gene>
    <name evidence="2" type="ORF">BCR42DRAFT_387049</name>
</gene>
<evidence type="ECO:0000256" key="1">
    <source>
        <dbReference type="SAM" id="Phobius"/>
    </source>
</evidence>
<keyword evidence="1" id="KW-0472">Membrane</keyword>
<feature type="transmembrane region" description="Helical" evidence="1">
    <location>
        <begin position="20"/>
        <end position="38"/>
    </location>
</feature>
<reference evidence="2 3" key="1">
    <citation type="submission" date="2016-07" db="EMBL/GenBank/DDBJ databases">
        <title>Pervasive Adenine N6-methylation of Active Genes in Fungi.</title>
        <authorList>
            <consortium name="DOE Joint Genome Institute"/>
            <person name="Mondo S.J."/>
            <person name="Dannebaum R.O."/>
            <person name="Kuo R.C."/>
            <person name="Labutti K."/>
            <person name="Haridas S."/>
            <person name="Kuo A."/>
            <person name="Salamov A."/>
            <person name="Ahrendt S.R."/>
            <person name="Lipzen A."/>
            <person name="Sullivan W."/>
            <person name="Andreopoulos W.B."/>
            <person name="Clum A."/>
            <person name="Lindquist E."/>
            <person name="Daum C."/>
            <person name="Ramamoorthy G.K."/>
            <person name="Gryganskyi A."/>
            <person name="Culley D."/>
            <person name="Magnuson J.K."/>
            <person name="James T.Y."/>
            <person name="O'Malley M.A."/>
            <person name="Stajich J.E."/>
            <person name="Spatafora J.W."/>
            <person name="Visel A."/>
            <person name="Grigoriev I.V."/>
        </authorList>
    </citation>
    <scope>NUCLEOTIDE SEQUENCE [LARGE SCALE GENOMIC DNA]</scope>
    <source>
        <strain evidence="2 3">NRRL 1336</strain>
    </source>
</reference>
<protein>
    <submittedName>
        <fullName evidence="2">Uncharacterized protein</fullName>
    </submittedName>
</protein>